<dbReference type="PRINTS" id="PR00368">
    <property type="entry name" value="FADPNR"/>
</dbReference>
<dbReference type="PRINTS" id="PR00411">
    <property type="entry name" value="PNDRDTASEI"/>
</dbReference>
<keyword evidence="8" id="KW-1185">Reference proteome</keyword>
<dbReference type="InterPro" id="IPR023753">
    <property type="entry name" value="FAD/NAD-binding_dom"/>
</dbReference>
<dbReference type="InterPro" id="IPR036188">
    <property type="entry name" value="FAD/NAD-bd_sf"/>
</dbReference>
<dbReference type="Pfam" id="PF14759">
    <property type="entry name" value="Reductase_C"/>
    <property type="match status" value="1"/>
</dbReference>
<dbReference type="Gene3D" id="3.30.390.30">
    <property type="match status" value="1"/>
</dbReference>
<gene>
    <name evidence="7" type="ORF">DWQ67_09280</name>
</gene>
<keyword evidence="4" id="KW-0560">Oxidoreductase</keyword>
<feature type="domain" description="FAD/NAD(P)-binding" evidence="5">
    <location>
        <begin position="19"/>
        <end position="360"/>
    </location>
</feature>
<dbReference type="Pfam" id="PF07992">
    <property type="entry name" value="Pyr_redox_2"/>
    <property type="match status" value="1"/>
</dbReference>
<comment type="cofactor">
    <cofactor evidence="1">
        <name>FAD</name>
        <dbReference type="ChEBI" id="CHEBI:57692"/>
    </cofactor>
</comment>
<evidence type="ECO:0000256" key="2">
    <source>
        <dbReference type="ARBA" id="ARBA00022630"/>
    </source>
</evidence>
<dbReference type="Gene3D" id="3.50.50.60">
    <property type="entry name" value="FAD/NAD(P)-binding domain"/>
    <property type="match status" value="2"/>
</dbReference>
<dbReference type="SUPFAM" id="SSF51905">
    <property type="entry name" value="FAD/NAD(P)-binding domain"/>
    <property type="match status" value="1"/>
</dbReference>
<dbReference type="EMBL" id="QQXL01000005">
    <property type="protein sequence ID" value="RKW70135.1"/>
    <property type="molecule type" value="Genomic_DNA"/>
</dbReference>
<dbReference type="PANTHER" id="PTHR43557">
    <property type="entry name" value="APOPTOSIS-INDUCING FACTOR 1"/>
    <property type="match status" value="1"/>
</dbReference>
<evidence type="ECO:0000313" key="8">
    <source>
        <dbReference type="Proteomes" id="UP000273119"/>
    </source>
</evidence>
<evidence type="ECO:0000256" key="3">
    <source>
        <dbReference type="ARBA" id="ARBA00022827"/>
    </source>
</evidence>
<evidence type="ECO:0000256" key="1">
    <source>
        <dbReference type="ARBA" id="ARBA00001974"/>
    </source>
</evidence>
<organism evidence="7 8">
    <name type="scientific">Galactobacter caseinivorans</name>
    <dbReference type="NCBI Taxonomy" id="2676123"/>
    <lineage>
        <taxon>Bacteria</taxon>
        <taxon>Bacillati</taxon>
        <taxon>Actinomycetota</taxon>
        <taxon>Actinomycetes</taxon>
        <taxon>Micrococcales</taxon>
        <taxon>Micrococcaceae</taxon>
        <taxon>Galactobacter</taxon>
    </lineage>
</organism>
<dbReference type="GO" id="GO:0005737">
    <property type="term" value="C:cytoplasm"/>
    <property type="evidence" value="ECO:0007669"/>
    <property type="project" value="TreeGrafter"/>
</dbReference>
<evidence type="ECO:0000259" key="5">
    <source>
        <dbReference type="Pfam" id="PF07992"/>
    </source>
</evidence>
<feature type="domain" description="Reductase C-terminal" evidence="6">
    <location>
        <begin position="392"/>
        <end position="474"/>
    </location>
</feature>
<accession>A0A496PI34</accession>
<dbReference type="Proteomes" id="UP000273119">
    <property type="component" value="Unassembled WGS sequence"/>
</dbReference>
<name>A0A496PI34_9MICC</name>
<dbReference type="AlphaFoldDB" id="A0A496PI34"/>
<sequence length="479" mass="50319">MSSGEPTQAGAGRPTPPESVLVIGGGPAGYTFVDQLRLRGYRGELTLVDPDGLPMDRPPLSKEFLRGAMSREELQFRDQAWYDERQITVISGRVVEISGVRRGDDVAVWEVELQGEVGADGREQWGPMHRAEVVVLATGTGPVAAVSEGALLERVIHQFYSVHEAHLLRKLMVPGARLTVVGGGLVGAEVASVALERGVVVTLVNSSGPAAHRSFGKVAAAQLEDAHRERGVDVVQGQVLRLTQLEGQPGAGGVDEVTGVDGVTGAGGTPGAGGRAVLVELADGRSWEADLVLQATGAAPQDELALNVGAEVAPRFNVSGGNEARGGGGVLVDSTGRTSVPNLWAIGDVARRSDEKGAPLTWSGHWEAAMHSAEDAAAALLGQSPEERGAKWFWSDRHGQHIEVVGDPTAGRVITREDERGVRGVFSLGEAGELLGAVTFDDARLARAARRLIDRGREVDAAALADPEVSARDLVRPAR</sequence>
<proteinExistence type="predicted"/>
<dbReference type="InterPro" id="IPR050446">
    <property type="entry name" value="FAD-oxidoreductase/Apoptosis"/>
</dbReference>
<reference evidence="7 8" key="1">
    <citation type="submission" date="2018-07" db="EMBL/GenBank/DDBJ databases">
        <title>Arthrobacter sp. nov., isolated from raw cow's milk with high bacterial count.</title>
        <authorList>
            <person name="Hahne J."/>
            <person name="Isele D."/>
            <person name="Lipski A."/>
        </authorList>
    </citation>
    <scope>NUCLEOTIDE SEQUENCE [LARGE SCALE GENOMIC DNA]</scope>
    <source>
        <strain evidence="7 8">JZ R-183</strain>
    </source>
</reference>
<dbReference type="SUPFAM" id="SSF55424">
    <property type="entry name" value="FAD/NAD-linked reductases, dimerisation (C-terminal) domain"/>
    <property type="match status" value="1"/>
</dbReference>
<evidence type="ECO:0008006" key="9">
    <source>
        <dbReference type="Google" id="ProtNLM"/>
    </source>
</evidence>
<protein>
    <recommendedName>
        <fullName evidence="9">Pyridine nucleotide-disulfide oxidoreductase</fullName>
    </recommendedName>
</protein>
<dbReference type="PANTHER" id="PTHR43557:SF2">
    <property type="entry name" value="RIESKE DOMAIN-CONTAINING PROTEIN-RELATED"/>
    <property type="match status" value="1"/>
</dbReference>
<dbReference type="RefSeq" id="WP_121485324.1">
    <property type="nucleotide sequence ID" value="NZ_QQXL01000005.1"/>
</dbReference>
<evidence type="ECO:0000256" key="4">
    <source>
        <dbReference type="ARBA" id="ARBA00023002"/>
    </source>
</evidence>
<evidence type="ECO:0000259" key="6">
    <source>
        <dbReference type="Pfam" id="PF14759"/>
    </source>
</evidence>
<comment type="caution">
    <text evidence="7">The sequence shown here is derived from an EMBL/GenBank/DDBJ whole genome shotgun (WGS) entry which is preliminary data.</text>
</comment>
<evidence type="ECO:0000313" key="7">
    <source>
        <dbReference type="EMBL" id="RKW70135.1"/>
    </source>
</evidence>
<keyword evidence="2" id="KW-0285">Flavoprotein</keyword>
<dbReference type="GO" id="GO:0016651">
    <property type="term" value="F:oxidoreductase activity, acting on NAD(P)H"/>
    <property type="evidence" value="ECO:0007669"/>
    <property type="project" value="TreeGrafter"/>
</dbReference>
<dbReference type="InterPro" id="IPR028202">
    <property type="entry name" value="Reductase_C"/>
</dbReference>
<keyword evidence="3" id="KW-0274">FAD</keyword>
<dbReference type="InterPro" id="IPR016156">
    <property type="entry name" value="FAD/NAD-linked_Rdtase_dimer_sf"/>
</dbReference>